<gene>
    <name evidence="2" type="ORF">ACG04Q_01880</name>
</gene>
<comment type="caution">
    <text evidence="2">The sequence shown here is derived from an EMBL/GenBank/DDBJ whole genome shotgun (WGS) entry which is preliminary data.</text>
</comment>
<feature type="transmembrane region" description="Helical" evidence="1">
    <location>
        <begin position="106"/>
        <end position="127"/>
    </location>
</feature>
<dbReference type="EMBL" id="JBIGHX010000001">
    <property type="protein sequence ID" value="MFG6460301.1"/>
    <property type="molecule type" value="Genomic_DNA"/>
</dbReference>
<evidence type="ECO:0008006" key="4">
    <source>
        <dbReference type="Google" id="ProtNLM"/>
    </source>
</evidence>
<evidence type="ECO:0000313" key="3">
    <source>
        <dbReference type="Proteomes" id="UP001606302"/>
    </source>
</evidence>
<evidence type="ECO:0000256" key="1">
    <source>
        <dbReference type="SAM" id="Phobius"/>
    </source>
</evidence>
<keyword evidence="1" id="KW-0812">Transmembrane</keyword>
<organism evidence="2 3">
    <name type="scientific">Pelomonas lactea</name>
    <dbReference type="NCBI Taxonomy" id="3299030"/>
    <lineage>
        <taxon>Bacteria</taxon>
        <taxon>Pseudomonadati</taxon>
        <taxon>Pseudomonadota</taxon>
        <taxon>Betaproteobacteria</taxon>
        <taxon>Burkholderiales</taxon>
        <taxon>Sphaerotilaceae</taxon>
        <taxon>Roseateles</taxon>
    </lineage>
</organism>
<dbReference type="RefSeq" id="WP_394509112.1">
    <property type="nucleotide sequence ID" value="NZ_JBIGHX010000001.1"/>
</dbReference>
<feature type="transmembrane region" description="Helical" evidence="1">
    <location>
        <begin position="42"/>
        <end position="64"/>
    </location>
</feature>
<name>A0ABW7GEP0_9BURK</name>
<keyword evidence="3" id="KW-1185">Reference proteome</keyword>
<sequence>MTRKTPLHIWLIAIACWGFSFLTITLLWLTSAGHGSAAEDSGSGGLLFVTSFLLAPGLMGYWLVDGRRWVRWLFPLLVVGGVLAVLVAATSPGLGPDAEEGNTIGLMFPMLFLGASIGASVAVFWHFRRRDEP</sequence>
<dbReference type="Proteomes" id="UP001606302">
    <property type="component" value="Unassembled WGS sequence"/>
</dbReference>
<reference evidence="2 3" key="1">
    <citation type="submission" date="2024-08" db="EMBL/GenBank/DDBJ databases">
        <authorList>
            <person name="Lu H."/>
        </authorList>
    </citation>
    <scope>NUCLEOTIDE SEQUENCE [LARGE SCALE GENOMIC DNA]</scope>
    <source>
        <strain evidence="2 3">DXS20W</strain>
    </source>
</reference>
<keyword evidence="1" id="KW-1133">Transmembrane helix</keyword>
<dbReference type="PROSITE" id="PS51257">
    <property type="entry name" value="PROKAR_LIPOPROTEIN"/>
    <property type="match status" value="1"/>
</dbReference>
<feature type="transmembrane region" description="Helical" evidence="1">
    <location>
        <begin position="7"/>
        <end position="30"/>
    </location>
</feature>
<protein>
    <recommendedName>
        <fullName evidence="4">Transmembrane protein</fullName>
    </recommendedName>
</protein>
<evidence type="ECO:0000313" key="2">
    <source>
        <dbReference type="EMBL" id="MFG6460301.1"/>
    </source>
</evidence>
<proteinExistence type="predicted"/>
<keyword evidence="1" id="KW-0472">Membrane</keyword>
<feature type="transmembrane region" description="Helical" evidence="1">
    <location>
        <begin position="76"/>
        <end position="94"/>
    </location>
</feature>
<accession>A0ABW7GEP0</accession>